<keyword evidence="1" id="KW-1133">Transmembrane helix</keyword>
<sequence length="112" mass="12649">MIHSSLFFHICSDNCGDLDARSLLSPSFSHSLSFVLSCLEPGIDIYPASLLFYGRAVVTVVGSWERQGLAGNCAYISLPFFLFQISICFFAMFLFFFSLYKEFIFFFSCLGN</sequence>
<dbReference type="InParanoid" id="A0A3N4KMK3"/>
<evidence type="ECO:0000256" key="1">
    <source>
        <dbReference type="SAM" id="Phobius"/>
    </source>
</evidence>
<accession>A0A3N4KMK3</accession>
<keyword evidence="1" id="KW-0812">Transmembrane</keyword>
<reference evidence="2 3" key="1">
    <citation type="journal article" date="2018" name="Nat. Ecol. Evol.">
        <title>Pezizomycetes genomes reveal the molecular basis of ectomycorrhizal truffle lifestyle.</title>
        <authorList>
            <person name="Murat C."/>
            <person name="Payen T."/>
            <person name="Noel B."/>
            <person name="Kuo A."/>
            <person name="Morin E."/>
            <person name="Chen J."/>
            <person name="Kohler A."/>
            <person name="Krizsan K."/>
            <person name="Balestrini R."/>
            <person name="Da Silva C."/>
            <person name="Montanini B."/>
            <person name="Hainaut M."/>
            <person name="Levati E."/>
            <person name="Barry K.W."/>
            <person name="Belfiori B."/>
            <person name="Cichocki N."/>
            <person name="Clum A."/>
            <person name="Dockter R.B."/>
            <person name="Fauchery L."/>
            <person name="Guy J."/>
            <person name="Iotti M."/>
            <person name="Le Tacon F."/>
            <person name="Lindquist E.A."/>
            <person name="Lipzen A."/>
            <person name="Malagnac F."/>
            <person name="Mello A."/>
            <person name="Molinier V."/>
            <person name="Miyauchi S."/>
            <person name="Poulain J."/>
            <person name="Riccioni C."/>
            <person name="Rubini A."/>
            <person name="Sitrit Y."/>
            <person name="Splivallo R."/>
            <person name="Traeger S."/>
            <person name="Wang M."/>
            <person name="Zifcakova L."/>
            <person name="Wipf D."/>
            <person name="Zambonelli A."/>
            <person name="Paolocci F."/>
            <person name="Nowrousian M."/>
            <person name="Ottonello S."/>
            <person name="Baldrian P."/>
            <person name="Spatafora J.W."/>
            <person name="Henrissat B."/>
            <person name="Nagy L.G."/>
            <person name="Aury J.M."/>
            <person name="Wincker P."/>
            <person name="Grigoriev I.V."/>
            <person name="Bonfante P."/>
            <person name="Martin F.M."/>
        </authorList>
    </citation>
    <scope>NUCLEOTIDE SEQUENCE [LARGE SCALE GENOMIC DNA]</scope>
    <source>
        <strain evidence="2 3">CCBAS932</strain>
    </source>
</reference>
<name>A0A3N4KMK3_9PEZI</name>
<evidence type="ECO:0000313" key="2">
    <source>
        <dbReference type="EMBL" id="RPB10542.1"/>
    </source>
</evidence>
<feature type="transmembrane region" description="Helical" evidence="1">
    <location>
        <begin position="74"/>
        <end position="97"/>
    </location>
</feature>
<keyword evidence="3" id="KW-1185">Reference proteome</keyword>
<proteinExistence type="predicted"/>
<protein>
    <submittedName>
        <fullName evidence="2">Uncharacterized protein</fullName>
    </submittedName>
</protein>
<dbReference type="Proteomes" id="UP000277580">
    <property type="component" value="Unassembled WGS sequence"/>
</dbReference>
<dbReference type="AlphaFoldDB" id="A0A3N4KMK3"/>
<gene>
    <name evidence="2" type="ORF">P167DRAFT_247404</name>
</gene>
<dbReference type="EMBL" id="ML119142">
    <property type="protein sequence ID" value="RPB10542.1"/>
    <property type="molecule type" value="Genomic_DNA"/>
</dbReference>
<keyword evidence="1" id="KW-0472">Membrane</keyword>
<organism evidence="2 3">
    <name type="scientific">Morchella conica CCBAS932</name>
    <dbReference type="NCBI Taxonomy" id="1392247"/>
    <lineage>
        <taxon>Eukaryota</taxon>
        <taxon>Fungi</taxon>
        <taxon>Dikarya</taxon>
        <taxon>Ascomycota</taxon>
        <taxon>Pezizomycotina</taxon>
        <taxon>Pezizomycetes</taxon>
        <taxon>Pezizales</taxon>
        <taxon>Morchellaceae</taxon>
        <taxon>Morchella</taxon>
    </lineage>
</organism>
<evidence type="ECO:0000313" key="3">
    <source>
        <dbReference type="Proteomes" id="UP000277580"/>
    </source>
</evidence>